<proteinExistence type="predicted"/>
<keyword evidence="1" id="KW-1185">Reference proteome</keyword>
<dbReference type="Proteomes" id="UP000695022">
    <property type="component" value="Unplaced"/>
</dbReference>
<reference evidence="2" key="1">
    <citation type="submission" date="2025-08" db="UniProtKB">
        <authorList>
            <consortium name="RefSeq"/>
        </authorList>
    </citation>
    <scope>IDENTIFICATION</scope>
</reference>
<dbReference type="InterPro" id="IPR052133">
    <property type="entry name" value="Immune_Signaling-Apoptosis_Reg"/>
</dbReference>
<protein>
    <submittedName>
        <fullName evidence="2">Meiosis inhibitor protein 1-like</fullName>
    </submittedName>
</protein>
<dbReference type="GeneID" id="106813117"/>
<accession>A0ABM1EKD9</accession>
<gene>
    <name evidence="2" type="primary">LOC106813117</name>
</gene>
<evidence type="ECO:0000313" key="2">
    <source>
        <dbReference type="RefSeq" id="XP_014672660.1"/>
    </source>
</evidence>
<evidence type="ECO:0000313" key="1">
    <source>
        <dbReference type="Proteomes" id="UP000695022"/>
    </source>
</evidence>
<sequence length="624" mass="69615">MYTESLLDADITEFLFEALATTNELLLESIFCCLMVFTDTQTFFTKCHVIYGIESVLRAVDLSFQQRKPSTIVRGMDLLGLILQKQPERMPLLSSDKTFTECLRIINTGISHSYHQVALSSGVAYCHLLRRQHIPSPVPYNALLNTLEQLVMRLHTLPTMRCIPSDNRKGQHNQSGLFRQAQSTQQMIECTLNCLRAVARLMLSCMDDPTANPETFAAPTSVSVSDMPVSSSIQFDVNIPGAMQASVSTHLLQLCDEHCMPAVIQNKQYLASSEIYRSLLDTLNIMFRIQPKMMKLFSEKLASVGFYRMALELKDQWPKNASLQDAVDQLVSVCCSTLMTAHHDGIQNSPTPVNFTDLKLGVQQLSGPLGKFILVLTQCSTVDRKLQAAQVACIALCHLFLEHDHSRMAACAPSLFRVLVTFLSLHADLSWIPPTSLQQLLSLCATAETALSPQQREELPAADRRLSRQNLLRALESVPDMHAIYGQNDVLLHWTFSDRVLAQTIGQRMLSDWLSQKSNHGGKHIELAVKMLLNNELFCNSFLGFLQSGTADTVLSLLDVLKVFIRQEDMLAAPDRDELFDAVRARLPDLLQITDSSASISGASNISYSFVDEGEICCKAITEH</sequence>
<name>A0ABM1EKD9_PRICU</name>
<organism evidence="1 2">
    <name type="scientific">Priapulus caudatus</name>
    <name type="common">Priapulid worm</name>
    <dbReference type="NCBI Taxonomy" id="37621"/>
    <lineage>
        <taxon>Eukaryota</taxon>
        <taxon>Metazoa</taxon>
        <taxon>Ecdysozoa</taxon>
        <taxon>Scalidophora</taxon>
        <taxon>Priapulida</taxon>
        <taxon>Priapulimorpha</taxon>
        <taxon>Priapulimorphida</taxon>
        <taxon>Priapulidae</taxon>
        <taxon>Priapulus</taxon>
    </lineage>
</organism>
<dbReference type="PANTHER" id="PTHR12044:SF14">
    <property type="entry name" value="MEIOTIC DOUBLE-STRANDED BREAK FORMATION PROTEIN 1"/>
    <property type="match status" value="1"/>
</dbReference>
<dbReference type="PANTHER" id="PTHR12044">
    <property type="entry name" value="BCL2 INTERACTING MEDIATOR OF CELL DEATH"/>
    <property type="match status" value="1"/>
</dbReference>
<dbReference type="RefSeq" id="XP_014672660.1">
    <property type="nucleotide sequence ID" value="XM_014817174.1"/>
</dbReference>